<feature type="binding site" evidence="10 11">
    <location>
        <position position="188"/>
    </location>
    <ligand>
        <name>Mg(2+)</name>
        <dbReference type="ChEBI" id="CHEBI:18420"/>
        <label>1</label>
    </ligand>
</feature>
<organism evidence="14 15">
    <name type="scientific">Streptomyces eurythermus</name>
    <dbReference type="NCBI Taxonomy" id="42237"/>
    <lineage>
        <taxon>Bacteria</taxon>
        <taxon>Bacillati</taxon>
        <taxon>Actinomycetota</taxon>
        <taxon>Actinomycetes</taxon>
        <taxon>Kitasatosporales</taxon>
        <taxon>Streptomycetaceae</taxon>
        <taxon>Streptomyces</taxon>
    </lineage>
</organism>
<dbReference type="PROSITE" id="PS51851">
    <property type="entry name" value="KARI_C"/>
    <property type="match status" value="1"/>
</dbReference>
<feature type="binding site" evidence="10 11">
    <location>
        <position position="188"/>
    </location>
    <ligand>
        <name>Mg(2+)</name>
        <dbReference type="ChEBI" id="CHEBI:18420"/>
        <label>2</label>
    </ligand>
</feature>
<feature type="binding site" evidence="10">
    <location>
        <position position="48"/>
    </location>
    <ligand>
        <name>NADP(+)</name>
        <dbReference type="ChEBI" id="CHEBI:58349"/>
    </ligand>
</feature>
<dbReference type="PANTHER" id="PTHR21371">
    <property type="entry name" value="KETOL-ACID REDUCTOISOMERASE, MITOCHONDRIAL"/>
    <property type="match status" value="1"/>
</dbReference>
<feature type="binding site" evidence="10">
    <location>
        <position position="131"/>
    </location>
    <ligand>
        <name>NADP(+)</name>
        <dbReference type="ChEBI" id="CHEBI:58349"/>
    </ligand>
</feature>
<dbReference type="EMBL" id="JBICBM010000022">
    <property type="protein sequence ID" value="MFF9886689.1"/>
    <property type="molecule type" value="Genomic_DNA"/>
</dbReference>
<comment type="catalytic activity">
    <reaction evidence="10">
        <text>(2R)-2,3-dihydroxy-3-methylbutanoate + NADP(+) = (2S)-2-acetolactate + NADPH + H(+)</text>
        <dbReference type="Rhea" id="RHEA:22068"/>
        <dbReference type="ChEBI" id="CHEBI:15378"/>
        <dbReference type="ChEBI" id="CHEBI:49072"/>
        <dbReference type="ChEBI" id="CHEBI:57783"/>
        <dbReference type="ChEBI" id="CHEBI:58349"/>
        <dbReference type="ChEBI" id="CHEBI:58476"/>
        <dbReference type="EC" id="1.1.1.86"/>
    </reaction>
</comment>
<keyword evidence="8 10" id="KW-0560">Oxidoreductase</keyword>
<evidence type="ECO:0000313" key="14">
    <source>
        <dbReference type="EMBL" id="MFF9886689.1"/>
    </source>
</evidence>
<dbReference type="SUPFAM" id="SSF51735">
    <property type="entry name" value="NAD(P)-binding Rossmann-fold domains"/>
    <property type="match status" value="1"/>
</dbReference>
<evidence type="ECO:0000256" key="9">
    <source>
        <dbReference type="ARBA" id="ARBA00023304"/>
    </source>
</evidence>
<keyword evidence="5 10" id="KW-0479">Metal-binding</keyword>
<gene>
    <name evidence="10 14" type="primary">ilvC</name>
    <name evidence="14" type="ORF">ACF1HC_34640</name>
</gene>
<dbReference type="InterPro" id="IPR008927">
    <property type="entry name" value="6-PGluconate_DH-like_C_sf"/>
</dbReference>
<feature type="binding site" evidence="10 11">
    <location>
        <position position="224"/>
    </location>
    <ligand>
        <name>Mg(2+)</name>
        <dbReference type="ChEBI" id="CHEBI:18420"/>
        <label>2</label>
    </ligand>
</feature>
<keyword evidence="9 10" id="KW-0100">Branched-chain amino acid biosynthesis</keyword>
<dbReference type="PANTHER" id="PTHR21371:SF1">
    <property type="entry name" value="KETOL-ACID REDUCTOISOMERASE, MITOCHONDRIAL"/>
    <property type="match status" value="1"/>
</dbReference>
<feature type="active site" evidence="10">
    <location>
        <position position="105"/>
    </location>
</feature>
<evidence type="ECO:0000256" key="6">
    <source>
        <dbReference type="ARBA" id="ARBA00022842"/>
    </source>
</evidence>
<protein>
    <recommendedName>
        <fullName evidence="10">Ketol-acid reductoisomerase (NADP(+))</fullName>
        <shortName evidence="10">KARI</shortName>
        <ecNumber evidence="10">1.1.1.86</ecNumber>
    </recommendedName>
    <alternativeName>
        <fullName evidence="10">Acetohydroxy-acid isomeroreductase</fullName>
        <shortName evidence="10">AHIR</shortName>
    </alternativeName>
    <alternativeName>
        <fullName evidence="10">Alpha-keto-beta-hydroxylacyl reductoisomerase</fullName>
    </alternativeName>
</protein>
<comment type="pathway">
    <text evidence="2 10">Amino-acid biosynthesis; L-isoleucine biosynthesis; L-isoleucine from 2-oxobutanoate: step 2/4.</text>
</comment>
<evidence type="ECO:0000256" key="7">
    <source>
        <dbReference type="ARBA" id="ARBA00022857"/>
    </source>
</evidence>
<dbReference type="RefSeq" id="WP_030788984.1">
    <property type="nucleotide sequence ID" value="NZ_JBEYZS010000046.1"/>
</dbReference>
<evidence type="ECO:0000256" key="3">
    <source>
        <dbReference type="ARBA" id="ARBA00010318"/>
    </source>
</evidence>
<dbReference type="InterPro" id="IPR013116">
    <property type="entry name" value="KARI_N"/>
</dbReference>
<dbReference type="PROSITE" id="PS51850">
    <property type="entry name" value="KARI_N"/>
    <property type="match status" value="1"/>
</dbReference>
<evidence type="ECO:0000313" key="15">
    <source>
        <dbReference type="Proteomes" id="UP001603418"/>
    </source>
</evidence>
<name>A0ABW6Z8F4_9ACTN</name>
<dbReference type="Gene3D" id="3.40.50.720">
    <property type="entry name" value="NAD(P)-binding Rossmann-like Domain"/>
    <property type="match status" value="1"/>
</dbReference>
<feature type="domain" description="KARI N-terminal Rossmann" evidence="12">
    <location>
        <begin position="1"/>
        <end position="179"/>
    </location>
</feature>
<feature type="binding site" evidence="10">
    <location>
        <begin position="22"/>
        <end position="25"/>
    </location>
    <ligand>
        <name>NADP(+)</name>
        <dbReference type="ChEBI" id="CHEBI:58349"/>
    </ligand>
</feature>
<comment type="catalytic activity">
    <reaction evidence="10">
        <text>(2R,3R)-2,3-dihydroxy-3-methylpentanoate + NADP(+) = (S)-2-ethyl-2-hydroxy-3-oxobutanoate + NADPH + H(+)</text>
        <dbReference type="Rhea" id="RHEA:13493"/>
        <dbReference type="ChEBI" id="CHEBI:15378"/>
        <dbReference type="ChEBI" id="CHEBI:49256"/>
        <dbReference type="ChEBI" id="CHEBI:49258"/>
        <dbReference type="ChEBI" id="CHEBI:57783"/>
        <dbReference type="ChEBI" id="CHEBI:58349"/>
        <dbReference type="EC" id="1.1.1.86"/>
    </reaction>
</comment>
<evidence type="ECO:0000256" key="8">
    <source>
        <dbReference type="ARBA" id="ARBA00023002"/>
    </source>
</evidence>
<dbReference type="PIRSF" id="PIRSF000116">
    <property type="entry name" value="IlvC_gammaproteo"/>
    <property type="match status" value="1"/>
</dbReference>
<dbReference type="HAMAP" id="MF_00435">
    <property type="entry name" value="IlvC"/>
    <property type="match status" value="1"/>
</dbReference>
<evidence type="ECO:0000256" key="2">
    <source>
        <dbReference type="ARBA" id="ARBA00004885"/>
    </source>
</evidence>
<comment type="caution">
    <text evidence="10">Lacks conserved residue(s) required for the propagation of feature annotation.</text>
</comment>
<dbReference type="Proteomes" id="UP001603418">
    <property type="component" value="Unassembled WGS sequence"/>
</dbReference>
<dbReference type="NCBIfam" id="TIGR00465">
    <property type="entry name" value="ilvC"/>
    <property type="match status" value="1"/>
</dbReference>
<evidence type="ECO:0000259" key="13">
    <source>
        <dbReference type="PROSITE" id="PS51851"/>
    </source>
</evidence>
<sequence>MLDVNEPDRAALRTRRVAVLGYGSQGRAQALNLRDSGIDVVIGLRPGSAGASRAAEDGLRVRTVAEAVAGADLVAVLVPDTAQPALYEEQIRPALAPGALLLFAHGFNVHYRRITAPEGVDVAMVAPKAPGHAVRSTYTEGHGVPCLVAVEQDATGDAWSLARAYGDAIGGGKAGLLPTTFAEETETDLFGEQAVLVGGVTGLVKTAYETLVDAGYQPESAYFECVQELKLVVDLIHDHGIAGMRTFISDTAEYGDYWTADRPVWAAVRKHMNELLADIRSGAFAAQWVSEDERGRPAFAAARAEAAAHPAEAVGSRLRKLAG</sequence>
<keyword evidence="4 10" id="KW-0028">Amino-acid biosynthesis</keyword>
<evidence type="ECO:0000256" key="10">
    <source>
        <dbReference type="HAMAP-Rule" id="MF_00435"/>
    </source>
</evidence>
<dbReference type="NCBIfam" id="NF004017">
    <property type="entry name" value="PRK05479.1"/>
    <property type="match status" value="1"/>
</dbReference>
<dbReference type="InterPro" id="IPR036291">
    <property type="entry name" value="NAD(P)-bd_dom_sf"/>
</dbReference>
<dbReference type="SUPFAM" id="SSF48179">
    <property type="entry name" value="6-phosphogluconate dehydrogenase C-terminal domain-like"/>
    <property type="match status" value="1"/>
</dbReference>
<feature type="binding site" evidence="10 11">
    <location>
        <position position="192"/>
    </location>
    <ligand>
        <name>Mg(2+)</name>
        <dbReference type="ChEBI" id="CHEBI:18420"/>
        <label>1</label>
    </ligand>
</feature>
<comment type="function">
    <text evidence="10">Involved in the biosynthesis of branched-chain amino acids (BCAA). Catalyzes an alkyl-migration followed by a ketol-acid reduction of (S)-2-acetolactate (S2AL) to yield (R)-2,3-dihydroxy-isovalerate. In the isomerase reaction, S2AL is rearranged via a Mg-dependent methyl migration to produce 3-hydroxy-3-methyl-2-ketobutyrate (HMKB). In the reductase reaction, this 2-ketoacid undergoes a metal-dependent reduction by NADPH to yield (R)-2,3-dihydroxy-isovalerate.</text>
</comment>
<evidence type="ECO:0000259" key="12">
    <source>
        <dbReference type="PROSITE" id="PS51850"/>
    </source>
</evidence>
<dbReference type="GO" id="GO:0004455">
    <property type="term" value="F:ketol-acid reductoisomerase activity"/>
    <property type="evidence" value="ECO:0007669"/>
    <property type="project" value="UniProtKB-EC"/>
</dbReference>
<accession>A0ABW6Z8F4</accession>
<comment type="caution">
    <text evidence="14">The sequence shown here is derived from an EMBL/GenBank/DDBJ whole genome shotgun (WGS) entry which is preliminary data.</text>
</comment>
<reference evidence="14 15" key="1">
    <citation type="submission" date="2024-10" db="EMBL/GenBank/DDBJ databases">
        <title>The Natural Products Discovery Center: Release of the First 8490 Sequenced Strains for Exploring Actinobacteria Biosynthetic Diversity.</title>
        <authorList>
            <person name="Kalkreuter E."/>
            <person name="Kautsar S.A."/>
            <person name="Yang D."/>
            <person name="Bader C.D."/>
            <person name="Teijaro C.N."/>
            <person name="Fluegel L."/>
            <person name="Davis C.M."/>
            <person name="Simpson J.R."/>
            <person name="Lauterbach L."/>
            <person name="Steele A.D."/>
            <person name="Gui C."/>
            <person name="Meng S."/>
            <person name="Li G."/>
            <person name="Viehrig K."/>
            <person name="Ye F."/>
            <person name="Su P."/>
            <person name="Kiefer A.F."/>
            <person name="Nichols A."/>
            <person name="Cepeda A.J."/>
            <person name="Yan W."/>
            <person name="Fan B."/>
            <person name="Jiang Y."/>
            <person name="Adhikari A."/>
            <person name="Zheng C.-J."/>
            <person name="Schuster L."/>
            <person name="Cowan T.M."/>
            <person name="Smanski M.J."/>
            <person name="Chevrette M.G."/>
            <person name="De Carvalho L.P.S."/>
            <person name="Shen B."/>
        </authorList>
    </citation>
    <scope>NUCLEOTIDE SEQUENCE [LARGE SCALE GENOMIC DNA]</scope>
    <source>
        <strain evidence="14 15">NPDC013366</strain>
    </source>
</reference>
<comment type="cofactor">
    <cofactor evidence="10">
        <name>Mg(2+)</name>
        <dbReference type="ChEBI" id="CHEBI:18420"/>
    </cofactor>
    <text evidence="10">Binds 2 magnesium ions per subunit.</text>
</comment>
<comment type="similarity">
    <text evidence="3 10 11">Belongs to the ketol-acid reductoisomerase family.</text>
</comment>
<evidence type="ECO:0000256" key="5">
    <source>
        <dbReference type="ARBA" id="ARBA00022723"/>
    </source>
</evidence>
<dbReference type="Pfam" id="PF07991">
    <property type="entry name" value="KARI_N"/>
    <property type="match status" value="1"/>
</dbReference>
<keyword evidence="15" id="KW-1185">Reference proteome</keyword>
<dbReference type="Gene3D" id="6.10.240.10">
    <property type="match status" value="1"/>
</dbReference>
<keyword evidence="7 10" id="KW-0521">NADP</keyword>
<dbReference type="InterPro" id="IPR014359">
    <property type="entry name" value="KARI_prok"/>
</dbReference>
<dbReference type="InterPro" id="IPR000506">
    <property type="entry name" value="KARI_C"/>
</dbReference>
<evidence type="ECO:0000256" key="4">
    <source>
        <dbReference type="ARBA" id="ARBA00022605"/>
    </source>
</evidence>
<dbReference type="InterPro" id="IPR013023">
    <property type="entry name" value="KARI"/>
</dbReference>
<evidence type="ECO:0000256" key="1">
    <source>
        <dbReference type="ARBA" id="ARBA00004864"/>
    </source>
</evidence>
<feature type="binding site" evidence="10">
    <location>
        <position position="45"/>
    </location>
    <ligand>
        <name>NADP(+)</name>
        <dbReference type="ChEBI" id="CHEBI:58349"/>
    </ligand>
</feature>
<feature type="binding site" evidence="10 11">
    <location>
        <position position="228"/>
    </location>
    <ligand>
        <name>Mg(2+)</name>
        <dbReference type="ChEBI" id="CHEBI:18420"/>
        <label>2</label>
    </ligand>
</feature>
<comment type="pathway">
    <text evidence="1 10">Amino-acid biosynthesis; L-valine biosynthesis; L-valine from pyruvate: step 2/4.</text>
</comment>
<dbReference type="Pfam" id="PF01450">
    <property type="entry name" value="KARI_C"/>
    <property type="match status" value="1"/>
</dbReference>
<keyword evidence="6 10" id="KW-0460">Magnesium</keyword>
<proteinExistence type="inferred from homology"/>
<feature type="binding site" evidence="10 11">
    <location>
        <position position="249"/>
    </location>
    <ligand>
        <name>substrate</name>
    </ligand>
</feature>
<feature type="domain" description="KARI C-terminal knotted" evidence="13">
    <location>
        <begin position="180"/>
        <end position="323"/>
    </location>
</feature>
<dbReference type="EC" id="1.1.1.86" evidence="10"/>
<evidence type="ECO:0000256" key="11">
    <source>
        <dbReference type="PROSITE-ProRule" id="PRU01198"/>
    </source>
</evidence>